<dbReference type="GO" id="GO:0031509">
    <property type="term" value="P:subtelomeric heterochromatin formation"/>
    <property type="evidence" value="ECO:0007669"/>
    <property type="project" value="InterPro"/>
</dbReference>
<feature type="active site" description="Proton donor/acceptor" evidence="7">
    <location>
        <position position="241"/>
    </location>
</feature>
<evidence type="ECO:0000256" key="3">
    <source>
        <dbReference type="ARBA" id="ARBA00021268"/>
    </source>
</evidence>
<dbReference type="EC" id="2.3.1.48" evidence="2"/>
<evidence type="ECO:0000259" key="10">
    <source>
        <dbReference type="PROSITE" id="PS51186"/>
    </source>
</evidence>
<dbReference type="PIRSF" id="PIRSF038084">
    <property type="entry name" value="HAT-B_cat"/>
    <property type="match status" value="1"/>
</dbReference>
<reference evidence="11" key="1">
    <citation type="submission" date="2020-05" db="EMBL/GenBank/DDBJ databases">
        <title>Phylogenomic resolution of chytrid fungi.</title>
        <authorList>
            <person name="Stajich J.E."/>
            <person name="Amses K."/>
            <person name="Simmons R."/>
            <person name="Seto K."/>
            <person name="Myers J."/>
            <person name="Bonds A."/>
            <person name="Quandt C.A."/>
            <person name="Barry K."/>
            <person name="Liu P."/>
            <person name="Grigoriev I."/>
            <person name="Longcore J.E."/>
            <person name="James T.Y."/>
        </authorList>
    </citation>
    <scope>NUCLEOTIDE SEQUENCE</scope>
    <source>
        <strain evidence="11">PLAUS21</strain>
    </source>
</reference>
<comment type="caution">
    <text evidence="11">The sequence shown here is derived from an EMBL/GenBank/DDBJ whole genome shotgun (WGS) entry which is preliminary data.</text>
</comment>
<evidence type="ECO:0000256" key="5">
    <source>
        <dbReference type="ARBA" id="ARBA00023315"/>
    </source>
</evidence>
<keyword evidence="12" id="KW-1185">Reference proteome</keyword>
<dbReference type="InterPro" id="IPR000182">
    <property type="entry name" value="GNAT_dom"/>
</dbReference>
<feature type="binding site" evidence="8">
    <location>
        <begin position="206"/>
        <end position="208"/>
    </location>
    <ligand>
        <name>acetyl-CoA</name>
        <dbReference type="ChEBI" id="CHEBI:57288"/>
    </ligand>
</feature>
<dbReference type="InterPro" id="IPR016181">
    <property type="entry name" value="Acyl_CoA_acyltransferase"/>
</dbReference>
<keyword evidence="5" id="KW-0012">Acyltransferase</keyword>
<sequence>MTALRSNIFQEWISDSNEALCLSLVTPETVESPVEFHPQFTYPVFGDEEHIFGYKDLKIKLYYSSGSLIPYLSIASSSQISQGAKPQDIMKILKPYIPKETLFNYDEFANKIKTEKFKPIGEKIHEYRVDSDVYEYYKCDFETKRFKEYHSRLQLFLLWYIEGSTFIQPDDRWQFKRNEGVHLVGYCTYYPFYHFPDKIRMRISQFLILPPYQGQGHGKALYKYLYEIFSRNPSVVDITVEDPNDSFQDMRDKQDVQMLLEHDALKNVTPKTFTRNDLKELMQKFHLCERQAVRCAEILFLKRVDRWDAKQVKQYRIFVKKRLYKKNREVLEEMEFGDRLNALEQTYDKIEQDYREIIKNLF</sequence>
<evidence type="ECO:0000256" key="9">
    <source>
        <dbReference type="PIRSR" id="PIRSR038084-3"/>
    </source>
</evidence>
<dbReference type="PROSITE" id="PS51186">
    <property type="entry name" value="GNAT"/>
    <property type="match status" value="1"/>
</dbReference>
<dbReference type="EMBL" id="JADGKB010000015">
    <property type="protein sequence ID" value="KAJ3259867.1"/>
    <property type="molecule type" value="Genomic_DNA"/>
</dbReference>
<dbReference type="GO" id="GO:0005634">
    <property type="term" value="C:nucleus"/>
    <property type="evidence" value="ECO:0007669"/>
    <property type="project" value="InterPro"/>
</dbReference>
<evidence type="ECO:0000313" key="11">
    <source>
        <dbReference type="EMBL" id="KAJ3259867.1"/>
    </source>
</evidence>
<comment type="catalytic activity">
    <reaction evidence="6">
        <text>L-lysyl-[protein] + acetyl-CoA = N(6)-acetyl-L-lysyl-[protein] + CoA + H(+)</text>
        <dbReference type="Rhea" id="RHEA:45948"/>
        <dbReference type="Rhea" id="RHEA-COMP:9752"/>
        <dbReference type="Rhea" id="RHEA-COMP:10731"/>
        <dbReference type="ChEBI" id="CHEBI:15378"/>
        <dbReference type="ChEBI" id="CHEBI:29969"/>
        <dbReference type="ChEBI" id="CHEBI:57287"/>
        <dbReference type="ChEBI" id="CHEBI:57288"/>
        <dbReference type="ChEBI" id="CHEBI:61930"/>
        <dbReference type="EC" id="2.3.1.48"/>
    </reaction>
</comment>
<dbReference type="Proteomes" id="UP001210925">
    <property type="component" value="Unassembled WGS sequence"/>
</dbReference>
<dbReference type="Gene3D" id="3.90.360.10">
    <property type="entry name" value="Histone acetyl transferase 1 (HAT1), N-terminal domain"/>
    <property type="match status" value="1"/>
</dbReference>
<evidence type="ECO:0000256" key="8">
    <source>
        <dbReference type="PIRSR" id="PIRSR038084-2"/>
    </source>
</evidence>
<accession>A0AAD5UN28</accession>
<protein>
    <recommendedName>
        <fullName evidence="3">Histone acetyltransferase type B catalytic subunit</fullName>
        <ecNumber evidence="2">2.3.1.48</ecNumber>
    </recommendedName>
</protein>
<keyword evidence="4" id="KW-0808">Transferase</keyword>
<dbReference type="InterPro" id="IPR019467">
    <property type="entry name" value="Hat1_N"/>
</dbReference>
<dbReference type="AlphaFoldDB" id="A0AAD5UN28"/>
<feature type="domain" description="N-acetyltransferase" evidence="10">
    <location>
        <begin position="122"/>
        <end position="263"/>
    </location>
</feature>
<dbReference type="CDD" id="cd04301">
    <property type="entry name" value="NAT_SF"/>
    <property type="match status" value="1"/>
</dbReference>
<dbReference type="GO" id="GO:0000781">
    <property type="term" value="C:chromosome, telomeric region"/>
    <property type="evidence" value="ECO:0007669"/>
    <property type="project" value="GOC"/>
</dbReference>
<feature type="binding site" evidence="8">
    <location>
        <position position="244"/>
    </location>
    <ligand>
        <name>acetyl-CoA</name>
        <dbReference type="ChEBI" id="CHEBI:57288"/>
    </ligand>
</feature>
<evidence type="ECO:0000256" key="2">
    <source>
        <dbReference type="ARBA" id="ARBA00013184"/>
    </source>
</evidence>
<evidence type="ECO:0000256" key="7">
    <source>
        <dbReference type="PIRSR" id="PIRSR038084-1"/>
    </source>
</evidence>
<dbReference type="SUPFAM" id="SSF55729">
    <property type="entry name" value="Acyl-CoA N-acyltransferases (Nat)"/>
    <property type="match status" value="1"/>
</dbReference>
<evidence type="ECO:0000256" key="1">
    <source>
        <dbReference type="ARBA" id="ARBA00010543"/>
    </source>
</evidence>
<dbReference type="InterPro" id="IPR037113">
    <property type="entry name" value="Hat1_N_sf"/>
</dbReference>
<dbReference type="PANTHER" id="PTHR12046">
    <property type="entry name" value="HISTONE ACETYLTRANSFERASE TYPE B CATALYTIC SUBUNIT"/>
    <property type="match status" value="1"/>
</dbReference>
<proteinExistence type="inferred from homology"/>
<organism evidence="11 12">
    <name type="scientific">Boothiomyces macroporosus</name>
    <dbReference type="NCBI Taxonomy" id="261099"/>
    <lineage>
        <taxon>Eukaryota</taxon>
        <taxon>Fungi</taxon>
        <taxon>Fungi incertae sedis</taxon>
        <taxon>Chytridiomycota</taxon>
        <taxon>Chytridiomycota incertae sedis</taxon>
        <taxon>Chytridiomycetes</taxon>
        <taxon>Rhizophydiales</taxon>
        <taxon>Terramycetaceae</taxon>
        <taxon>Boothiomyces</taxon>
    </lineage>
</organism>
<evidence type="ECO:0000256" key="4">
    <source>
        <dbReference type="ARBA" id="ARBA00022679"/>
    </source>
</evidence>
<gene>
    <name evidence="11" type="primary">HAT1</name>
    <name evidence="11" type="ORF">HK103_001758</name>
</gene>
<evidence type="ECO:0000256" key="6">
    <source>
        <dbReference type="ARBA" id="ARBA00048017"/>
    </source>
</evidence>
<dbReference type="Pfam" id="PF10394">
    <property type="entry name" value="Hat1_N"/>
    <property type="match status" value="1"/>
</dbReference>
<dbReference type="InterPro" id="IPR017380">
    <property type="entry name" value="Hist_AcTrfase_B-typ_cat-su"/>
</dbReference>
<feature type="site" description="Interaction with histone H4 N-terminus" evidence="9">
    <location>
        <position position="173"/>
    </location>
</feature>
<feature type="region of interest" description="Interaction with histone H4 N-terminus" evidence="8">
    <location>
        <begin position="190"/>
        <end position="192"/>
    </location>
</feature>
<name>A0AAD5UN28_9FUNG</name>
<dbReference type="GO" id="GO:0004402">
    <property type="term" value="F:histone acetyltransferase activity"/>
    <property type="evidence" value="ECO:0007669"/>
    <property type="project" value="InterPro"/>
</dbReference>
<feature type="region of interest" description="Interaction with histone H4 N-terminus" evidence="8">
    <location>
        <begin position="47"/>
        <end position="49"/>
    </location>
</feature>
<comment type="similarity">
    <text evidence="1">Belongs to the HAT1 family.</text>
</comment>
<evidence type="ECO:0000313" key="12">
    <source>
        <dbReference type="Proteomes" id="UP001210925"/>
    </source>
</evidence>
<dbReference type="Gene3D" id="3.40.630.30">
    <property type="match status" value="1"/>
</dbReference>